<evidence type="ECO:0000256" key="9">
    <source>
        <dbReference type="ARBA" id="ARBA00022679"/>
    </source>
</evidence>
<evidence type="ECO:0000256" key="1">
    <source>
        <dbReference type="ARBA" id="ARBA00001933"/>
    </source>
</evidence>
<keyword evidence="12" id="KW-0718">Serine biosynthesis</keyword>
<evidence type="ECO:0000256" key="6">
    <source>
        <dbReference type="ARBA" id="ARBA00022490"/>
    </source>
</evidence>
<dbReference type="InterPro" id="IPR015424">
    <property type="entry name" value="PyrdxlP-dep_Trfase"/>
</dbReference>
<organism evidence="17 18">
    <name type="scientific">Jatrophihabitans telluris</name>
    <dbReference type="NCBI Taxonomy" id="2038343"/>
    <lineage>
        <taxon>Bacteria</taxon>
        <taxon>Bacillati</taxon>
        <taxon>Actinomycetota</taxon>
        <taxon>Actinomycetes</taxon>
        <taxon>Jatrophihabitantales</taxon>
        <taxon>Jatrophihabitantaceae</taxon>
        <taxon>Jatrophihabitans</taxon>
    </lineage>
</organism>
<name>A0ABY4R1J5_9ACTN</name>
<keyword evidence="8" id="KW-0028">Amino-acid biosynthesis</keyword>
<evidence type="ECO:0000256" key="15">
    <source>
        <dbReference type="ARBA" id="ARBA00049007"/>
    </source>
</evidence>
<accession>A0ABY4R1J5</accession>
<keyword evidence="6" id="KW-0963">Cytoplasm</keyword>
<comment type="catalytic activity">
    <reaction evidence="15">
        <text>O-phospho-L-serine + 2-oxoglutarate = 3-phosphooxypyruvate + L-glutamate</text>
        <dbReference type="Rhea" id="RHEA:14329"/>
        <dbReference type="ChEBI" id="CHEBI:16810"/>
        <dbReference type="ChEBI" id="CHEBI:18110"/>
        <dbReference type="ChEBI" id="CHEBI:29985"/>
        <dbReference type="ChEBI" id="CHEBI:57524"/>
        <dbReference type="EC" id="2.6.1.52"/>
    </reaction>
</comment>
<evidence type="ECO:0000256" key="7">
    <source>
        <dbReference type="ARBA" id="ARBA00022576"/>
    </source>
</evidence>
<keyword evidence="9 17" id="KW-0808">Transferase</keyword>
<dbReference type="GO" id="GO:0004648">
    <property type="term" value="F:O-phospho-L-serine:2-oxoglutarate aminotransferase activity"/>
    <property type="evidence" value="ECO:0007669"/>
    <property type="project" value="UniProtKB-EC"/>
</dbReference>
<dbReference type="InterPro" id="IPR022278">
    <property type="entry name" value="Pser_aminoTfrase"/>
</dbReference>
<evidence type="ECO:0000256" key="11">
    <source>
        <dbReference type="ARBA" id="ARBA00023096"/>
    </source>
</evidence>
<evidence type="ECO:0000256" key="10">
    <source>
        <dbReference type="ARBA" id="ARBA00022898"/>
    </source>
</evidence>
<evidence type="ECO:0000256" key="8">
    <source>
        <dbReference type="ARBA" id="ARBA00022605"/>
    </source>
</evidence>
<evidence type="ECO:0000256" key="5">
    <source>
        <dbReference type="ARBA" id="ARBA00013030"/>
    </source>
</evidence>
<dbReference type="Gene3D" id="3.90.1150.10">
    <property type="entry name" value="Aspartate Aminotransferase, domain 1"/>
    <property type="match status" value="1"/>
</dbReference>
<keyword evidence="11" id="KW-0664">Pyridoxine biosynthesis</keyword>
<evidence type="ECO:0000313" key="17">
    <source>
        <dbReference type="EMBL" id="UQX89136.1"/>
    </source>
</evidence>
<evidence type="ECO:0000256" key="13">
    <source>
        <dbReference type="ARBA" id="ARBA00031421"/>
    </source>
</evidence>
<comment type="similarity">
    <text evidence="4">Belongs to the class-V pyridoxal-phosphate-dependent aminotransferase family. SerC subfamily.</text>
</comment>
<dbReference type="EC" id="2.6.1.52" evidence="5"/>
<comment type="function">
    <text evidence="2">Catalyzes the reversible conversion of 3-phosphohydroxypyruvate to phosphoserine and of 3-hydroxy-2-oxo-4-phosphonooxybutanoate to phosphohydroxythreonine.</text>
</comment>
<dbReference type="PIRSF" id="PIRSF000525">
    <property type="entry name" value="SerC"/>
    <property type="match status" value="1"/>
</dbReference>
<evidence type="ECO:0000256" key="2">
    <source>
        <dbReference type="ARBA" id="ARBA00003483"/>
    </source>
</evidence>
<sequence length="376" mass="39776">MTENLATPAIPRDLLPRDGRFGSGPAKVPAGLLTTFAERGVKVMGTSHRQAPVKSLVARIKAGLIELFDAPDGYQLVLGNGGSTAFWDAAAFGLIRDRAQHLTFGEFSAKFAAISQGAPFLGEPTVRSAEAGSAVLPAFEADVDAYAWPHNETSTGVMVPVRRVPGSNRDQLHLIDATSAAAGLPVDLEQTDAYYFAPQKGFAGDGGLWLAFLSPSALERVAQIKASGRWIPPSLDLATAIDNSAKDQTYNTPAIATLWLLAHSVEDLLRAGGLPAATARCAESAGRLYRWAEASPFASPFVSDPDLRSAVVGTVDFDAGVDAKRLSAALRANGIVDTDSYRGLNRNQLRIGMFPAVDPDDVSALTACIDYLAPRL</sequence>
<dbReference type="RefSeq" id="WP_249773032.1">
    <property type="nucleotide sequence ID" value="NZ_CP097332.1"/>
</dbReference>
<dbReference type="InterPro" id="IPR015421">
    <property type="entry name" value="PyrdxlP-dep_Trfase_major"/>
</dbReference>
<dbReference type="InterPro" id="IPR006272">
    <property type="entry name" value="Pser_aminoTfrase_mycobac"/>
</dbReference>
<protein>
    <recommendedName>
        <fullName evidence="5">phosphoserine transaminase</fullName>
        <ecNumber evidence="5">2.6.1.52</ecNumber>
    </recommendedName>
    <alternativeName>
        <fullName evidence="13">Phosphohydroxythreonine aminotransferase</fullName>
    </alternativeName>
</protein>
<feature type="domain" description="Aminotransferase class V" evidence="16">
    <location>
        <begin position="143"/>
        <end position="335"/>
    </location>
</feature>
<dbReference type="Pfam" id="PF00266">
    <property type="entry name" value="Aminotran_5"/>
    <property type="match status" value="1"/>
</dbReference>
<dbReference type="PANTHER" id="PTHR21152:SF40">
    <property type="entry name" value="ALANINE--GLYOXYLATE AMINOTRANSFERASE"/>
    <property type="match status" value="1"/>
</dbReference>
<dbReference type="Proteomes" id="UP001056336">
    <property type="component" value="Chromosome"/>
</dbReference>
<keyword evidence="18" id="KW-1185">Reference proteome</keyword>
<proteinExistence type="inferred from homology"/>
<reference evidence="17" key="1">
    <citation type="journal article" date="2018" name="Int. J. Syst. Evol. Microbiol.">
        <title>Jatrophihabitans telluris sp. nov., isolated from sediment soil of lava forest wetlands and the emended description of the genus Jatrophihabitans.</title>
        <authorList>
            <person name="Lee K.C."/>
            <person name="Suh M.K."/>
            <person name="Eom M.K."/>
            <person name="Kim K.K."/>
            <person name="Kim J.S."/>
            <person name="Kim D.S."/>
            <person name="Ko S.H."/>
            <person name="Shin Y.K."/>
            <person name="Lee J.S."/>
        </authorList>
    </citation>
    <scope>NUCLEOTIDE SEQUENCE</scope>
    <source>
        <strain evidence="17">N237</strain>
    </source>
</reference>
<dbReference type="Gene3D" id="3.40.640.10">
    <property type="entry name" value="Type I PLP-dependent aspartate aminotransferase-like (Major domain)"/>
    <property type="match status" value="1"/>
</dbReference>
<evidence type="ECO:0000256" key="4">
    <source>
        <dbReference type="ARBA" id="ARBA00006904"/>
    </source>
</evidence>
<gene>
    <name evidence="17" type="primary">serC</name>
    <name evidence="17" type="ORF">M6D93_03820</name>
</gene>
<dbReference type="InterPro" id="IPR000192">
    <property type="entry name" value="Aminotrans_V_dom"/>
</dbReference>
<dbReference type="PANTHER" id="PTHR21152">
    <property type="entry name" value="AMINOTRANSFERASE CLASS V"/>
    <property type="match status" value="1"/>
</dbReference>
<evidence type="ECO:0000256" key="12">
    <source>
        <dbReference type="ARBA" id="ARBA00023299"/>
    </source>
</evidence>
<dbReference type="SUPFAM" id="SSF53383">
    <property type="entry name" value="PLP-dependent transferases"/>
    <property type="match status" value="1"/>
</dbReference>
<keyword evidence="7 17" id="KW-0032">Aminotransferase</keyword>
<comment type="cofactor">
    <cofactor evidence="1">
        <name>pyridoxal 5'-phosphate</name>
        <dbReference type="ChEBI" id="CHEBI:597326"/>
    </cofactor>
</comment>
<evidence type="ECO:0000259" key="16">
    <source>
        <dbReference type="Pfam" id="PF00266"/>
    </source>
</evidence>
<evidence type="ECO:0000313" key="18">
    <source>
        <dbReference type="Proteomes" id="UP001056336"/>
    </source>
</evidence>
<keyword evidence="10" id="KW-0663">Pyridoxal phosphate</keyword>
<reference evidence="17" key="2">
    <citation type="submission" date="2022-05" db="EMBL/GenBank/DDBJ databases">
        <authorList>
            <person name="Kim J.-S."/>
            <person name="Lee K."/>
            <person name="Suh M."/>
            <person name="Eom M."/>
            <person name="Kim J.-S."/>
            <person name="Kim D.-S."/>
            <person name="Ko S.-H."/>
            <person name="Shin Y."/>
            <person name="Lee J.-S."/>
        </authorList>
    </citation>
    <scope>NUCLEOTIDE SEQUENCE</scope>
    <source>
        <strain evidence="17">N237</strain>
    </source>
</reference>
<dbReference type="InterPro" id="IPR015422">
    <property type="entry name" value="PyrdxlP-dep_Trfase_small"/>
</dbReference>
<dbReference type="NCBIfam" id="TIGR01366">
    <property type="entry name" value="serC_3"/>
    <property type="match status" value="1"/>
</dbReference>
<dbReference type="EMBL" id="CP097332">
    <property type="protein sequence ID" value="UQX89136.1"/>
    <property type="molecule type" value="Genomic_DNA"/>
</dbReference>
<comment type="pathway">
    <text evidence="3">Amino-acid biosynthesis; L-serine biosynthesis; L-serine from 3-phospho-D-glycerate: step 2/3.</text>
</comment>
<comment type="catalytic activity">
    <reaction evidence="14">
        <text>4-(phosphooxy)-L-threonine + 2-oxoglutarate = (R)-3-hydroxy-2-oxo-4-phosphooxybutanoate + L-glutamate</text>
        <dbReference type="Rhea" id="RHEA:16573"/>
        <dbReference type="ChEBI" id="CHEBI:16810"/>
        <dbReference type="ChEBI" id="CHEBI:29985"/>
        <dbReference type="ChEBI" id="CHEBI:58452"/>
        <dbReference type="ChEBI" id="CHEBI:58538"/>
        <dbReference type="EC" id="2.6.1.52"/>
    </reaction>
</comment>
<evidence type="ECO:0000256" key="3">
    <source>
        <dbReference type="ARBA" id="ARBA00005099"/>
    </source>
</evidence>
<evidence type="ECO:0000256" key="14">
    <source>
        <dbReference type="ARBA" id="ARBA00047630"/>
    </source>
</evidence>